<dbReference type="GO" id="GO:0009055">
    <property type="term" value="F:electron transfer activity"/>
    <property type="evidence" value="ECO:0007669"/>
    <property type="project" value="InterPro"/>
</dbReference>
<dbReference type="Pfam" id="PF14376">
    <property type="entry name" value="Haem_bd"/>
    <property type="match status" value="1"/>
</dbReference>
<protein>
    <submittedName>
        <fullName evidence="2">Haem-binding domain-containing protein</fullName>
    </submittedName>
</protein>
<sequence length="132" mass="14637">MKKLFFLPALAIIGLLFFQGISKTASESESLSHEIAPDMPPHIKAIVEQKCYGCHNAKSKNEKGKEKLDWDEFEASKKSKQMATKGKIAEVLEAGDMPPAKFLENKPEGKLTETELASLIEWSAGKKKSTQE</sequence>
<dbReference type="SMART" id="SM01235">
    <property type="entry name" value="Haem_bd"/>
    <property type="match status" value="1"/>
</dbReference>
<dbReference type="RefSeq" id="WP_084119640.1">
    <property type="nucleotide sequence ID" value="NZ_LT838813.1"/>
</dbReference>
<reference evidence="3" key="1">
    <citation type="submission" date="2017-04" db="EMBL/GenBank/DDBJ databases">
        <authorList>
            <person name="Varghese N."/>
            <person name="Submissions S."/>
        </authorList>
    </citation>
    <scope>NUCLEOTIDE SEQUENCE [LARGE SCALE GENOMIC DNA]</scope>
    <source>
        <strain evidence="3">DSM 16537</strain>
    </source>
</reference>
<evidence type="ECO:0000313" key="3">
    <source>
        <dbReference type="Proteomes" id="UP000192333"/>
    </source>
</evidence>
<dbReference type="EMBL" id="LT838813">
    <property type="protein sequence ID" value="SMD42884.1"/>
    <property type="molecule type" value="Genomic_DNA"/>
</dbReference>
<dbReference type="Proteomes" id="UP000192333">
    <property type="component" value="Chromosome I"/>
</dbReference>
<dbReference type="InterPro" id="IPR025992">
    <property type="entry name" value="Haem-bd"/>
</dbReference>
<dbReference type="Gene3D" id="1.10.760.10">
    <property type="entry name" value="Cytochrome c-like domain"/>
    <property type="match status" value="1"/>
</dbReference>
<keyword evidence="3" id="KW-1185">Reference proteome</keyword>
<dbReference type="GO" id="GO:0020037">
    <property type="term" value="F:heme binding"/>
    <property type="evidence" value="ECO:0007669"/>
    <property type="project" value="InterPro"/>
</dbReference>
<dbReference type="OrthoDB" id="1123086at2"/>
<gene>
    <name evidence="2" type="ORF">SAMN00777080_1451</name>
</gene>
<organism evidence="2 3">
    <name type="scientific">Aquiflexum balticum DSM 16537</name>
    <dbReference type="NCBI Taxonomy" id="758820"/>
    <lineage>
        <taxon>Bacteria</taxon>
        <taxon>Pseudomonadati</taxon>
        <taxon>Bacteroidota</taxon>
        <taxon>Cytophagia</taxon>
        <taxon>Cytophagales</taxon>
        <taxon>Cyclobacteriaceae</taxon>
        <taxon>Aquiflexum</taxon>
    </lineage>
</organism>
<feature type="domain" description="Haem-binding" evidence="1">
    <location>
        <begin position="9"/>
        <end position="127"/>
    </location>
</feature>
<name>A0A1W2H288_9BACT</name>
<proteinExistence type="predicted"/>
<accession>A0A1W2H288</accession>
<dbReference type="InterPro" id="IPR036909">
    <property type="entry name" value="Cyt_c-like_dom_sf"/>
</dbReference>
<evidence type="ECO:0000313" key="2">
    <source>
        <dbReference type="EMBL" id="SMD42884.1"/>
    </source>
</evidence>
<evidence type="ECO:0000259" key="1">
    <source>
        <dbReference type="SMART" id="SM01235"/>
    </source>
</evidence>
<dbReference type="AlphaFoldDB" id="A0A1W2H288"/>